<keyword evidence="1" id="KW-0436">Ligase</keyword>
<protein>
    <recommendedName>
        <fullName evidence="5">ATP-dependent DNA ligase family profile domain-containing protein</fullName>
    </recommendedName>
</protein>
<dbReference type="PANTHER" id="PTHR47810">
    <property type="entry name" value="DNA LIGASE"/>
    <property type="match status" value="1"/>
</dbReference>
<keyword evidence="4" id="KW-0234">DNA repair</keyword>
<dbReference type="GO" id="GO:0003910">
    <property type="term" value="F:DNA ligase (ATP) activity"/>
    <property type="evidence" value="ECO:0007669"/>
    <property type="project" value="InterPro"/>
</dbReference>
<evidence type="ECO:0000256" key="2">
    <source>
        <dbReference type="ARBA" id="ARBA00022705"/>
    </source>
</evidence>
<dbReference type="SUPFAM" id="SSF56091">
    <property type="entry name" value="DNA ligase/mRNA capping enzyme, catalytic domain"/>
    <property type="match status" value="1"/>
</dbReference>
<evidence type="ECO:0000259" key="5">
    <source>
        <dbReference type="PROSITE" id="PS50160"/>
    </source>
</evidence>
<sequence length="301" mass="32779">MAREDVPVRPPVDVVRPVTARDLPAEDHWPGAQTRYEVKADGWRAVAGVLEEHRPVLYSRQGGDLGAMAPEVLDELHDLPVGTVLDGELCAVVGDRLDFTALARRRGRDRRRWPPIVYLVFDCLAITGTDLRPCPLQERLDRLGELLRPPPSVIQPVPATTSRTEALAWYEELRPYGLEGVVAKGLGSSYVPGRTRWLKIKHVDTVDTEIVAIAGSPARPAYLVVRLPDGTLAQTAQLDSSQRAAVGRALAAGVQEALPGGGHRVVTPLLAEVEVGTTRHRTVRFVRLREDLGPAEPGPSG</sequence>
<dbReference type="AlphaFoldDB" id="A0AB39R6T9"/>
<dbReference type="EMBL" id="CP163442">
    <property type="protein sequence ID" value="XDQ50032.1"/>
    <property type="molecule type" value="Genomic_DNA"/>
</dbReference>
<keyword evidence="2" id="KW-0235">DNA replication</keyword>
<feature type="domain" description="ATP-dependent DNA ligase family profile" evidence="5">
    <location>
        <begin position="118"/>
        <end position="201"/>
    </location>
</feature>
<keyword evidence="6" id="KW-0614">Plasmid</keyword>
<organism evidence="6">
    <name type="scientific">Streptomyces sp. R39</name>
    <dbReference type="NCBI Taxonomy" id="3238631"/>
    <lineage>
        <taxon>Bacteria</taxon>
        <taxon>Bacillati</taxon>
        <taxon>Actinomycetota</taxon>
        <taxon>Actinomycetes</taxon>
        <taxon>Kitasatosporales</taxon>
        <taxon>Streptomycetaceae</taxon>
        <taxon>Streptomyces</taxon>
    </lineage>
</organism>
<evidence type="ECO:0000313" key="6">
    <source>
        <dbReference type="EMBL" id="XDQ50032.1"/>
    </source>
</evidence>
<name>A0AB39R6T9_9ACTN</name>
<evidence type="ECO:0000256" key="1">
    <source>
        <dbReference type="ARBA" id="ARBA00022598"/>
    </source>
</evidence>
<geneLocation type="plasmid" evidence="6">
    <name>unnamed1</name>
</geneLocation>
<reference evidence="6" key="1">
    <citation type="submission" date="2024-07" db="EMBL/GenBank/DDBJ databases">
        <authorList>
            <person name="Yu S.T."/>
        </authorList>
    </citation>
    <scope>NUCLEOTIDE SEQUENCE</scope>
    <source>
        <strain evidence="6">R39</strain>
        <plasmid evidence="6">unnamed1</plasmid>
    </source>
</reference>
<dbReference type="GO" id="GO:0005524">
    <property type="term" value="F:ATP binding"/>
    <property type="evidence" value="ECO:0007669"/>
    <property type="project" value="InterPro"/>
</dbReference>
<dbReference type="Pfam" id="PF01068">
    <property type="entry name" value="DNA_ligase_A_M"/>
    <property type="match status" value="1"/>
</dbReference>
<dbReference type="GO" id="GO:0006260">
    <property type="term" value="P:DNA replication"/>
    <property type="evidence" value="ECO:0007669"/>
    <property type="project" value="UniProtKB-KW"/>
</dbReference>
<dbReference type="Gene3D" id="3.30.470.30">
    <property type="entry name" value="DNA ligase/mRNA capping enzyme"/>
    <property type="match status" value="1"/>
</dbReference>
<dbReference type="GO" id="GO:0006310">
    <property type="term" value="P:DNA recombination"/>
    <property type="evidence" value="ECO:0007669"/>
    <property type="project" value="InterPro"/>
</dbReference>
<dbReference type="PANTHER" id="PTHR47810:SF1">
    <property type="entry name" value="DNA LIGASE B"/>
    <property type="match status" value="1"/>
</dbReference>
<dbReference type="RefSeq" id="WP_369228557.1">
    <property type="nucleotide sequence ID" value="NZ_CP163442.1"/>
</dbReference>
<proteinExistence type="predicted"/>
<accession>A0AB39R6T9</accession>
<evidence type="ECO:0000256" key="3">
    <source>
        <dbReference type="ARBA" id="ARBA00022763"/>
    </source>
</evidence>
<dbReference type="PROSITE" id="PS50160">
    <property type="entry name" value="DNA_LIGASE_A3"/>
    <property type="match status" value="1"/>
</dbReference>
<dbReference type="InterPro" id="IPR012310">
    <property type="entry name" value="DNA_ligase_ATP-dep_cent"/>
</dbReference>
<evidence type="ECO:0000256" key="4">
    <source>
        <dbReference type="ARBA" id="ARBA00023204"/>
    </source>
</evidence>
<dbReference type="InterPro" id="IPR050326">
    <property type="entry name" value="NAD_dep_DNA_ligaseB"/>
</dbReference>
<gene>
    <name evidence="6" type="ORF">AB5J52_48820</name>
</gene>
<dbReference type="GO" id="GO:0006281">
    <property type="term" value="P:DNA repair"/>
    <property type="evidence" value="ECO:0007669"/>
    <property type="project" value="UniProtKB-KW"/>
</dbReference>
<keyword evidence="3" id="KW-0227">DNA damage</keyword>